<dbReference type="NCBIfam" id="TIGR00860">
    <property type="entry name" value="LIC"/>
    <property type="match status" value="2"/>
</dbReference>
<dbReference type="Gene3D" id="1.20.58.390">
    <property type="entry name" value="Neurotransmitter-gated ion-channel transmembrane domain"/>
    <property type="match status" value="2"/>
</dbReference>
<evidence type="ECO:0000259" key="21">
    <source>
        <dbReference type="Pfam" id="PF02931"/>
    </source>
</evidence>
<feature type="non-terminal residue" evidence="23">
    <location>
        <position position="743"/>
    </location>
</feature>
<dbReference type="PRINTS" id="PR00252">
    <property type="entry name" value="NRIONCHANNEL"/>
</dbReference>
<feature type="domain" description="Neurotransmitter-gated ion-channel transmembrane" evidence="22">
    <location>
        <begin position="514"/>
        <end position="731"/>
    </location>
</feature>
<comment type="catalytic activity">
    <reaction evidence="17">
        <text>Na(+)(in) = Na(+)(out)</text>
        <dbReference type="Rhea" id="RHEA:34963"/>
        <dbReference type="ChEBI" id="CHEBI:29101"/>
    </reaction>
</comment>
<dbReference type="InterPro" id="IPR018000">
    <property type="entry name" value="Neurotransmitter_ion_chnl_CS"/>
</dbReference>
<feature type="domain" description="Neurotransmitter-gated ion-channel ligand-binding" evidence="21">
    <location>
        <begin position="14"/>
        <end position="219"/>
    </location>
</feature>
<keyword evidence="7 20" id="KW-0406">Ion transport</keyword>
<dbReference type="Proteomes" id="UP001166093">
    <property type="component" value="Unassembled WGS sequence"/>
</dbReference>
<keyword evidence="24" id="KW-1185">Reference proteome</keyword>
<accession>A0ABS2Y800</accession>
<feature type="domain" description="Neurotransmitter-gated ion-channel ligand-binding" evidence="21">
    <location>
        <begin position="301"/>
        <end position="507"/>
    </location>
</feature>
<keyword evidence="11" id="KW-0325">Glycoprotein</keyword>
<dbReference type="SUPFAM" id="SSF90112">
    <property type="entry name" value="Neurotransmitter-gated ion-channel transmembrane pore"/>
    <property type="match status" value="2"/>
</dbReference>
<evidence type="ECO:0000256" key="11">
    <source>
        <dbReference type="ARBA" id="ARBA00023180"/>
    </source>
</evidence>
<keyword evidence="6" id="KW-0770">Synapse</keyword>
<evidence type="ECO:0000256" key="19">
    <source>
        <dbReference type="ARBA" id="ARBA00037540"/>
    </source>
</evidence>
<dbReference type="InterPro" id="IPR049944">
    <property type="entry name" value="LGIC_TM_5-HT3"/>
</dbReference>
<feature type="transmembrane region" description="Helical" evidence="20">
    <location>
        <begin position="716"/>
        <end position="739"/>
    </location>
</feature>
<dbReference type="InterPro" id="IPR036719">
    <property type="entry name" value="Neuro-gated_channel_TM_sf"/>
</dbReference>
<dbReference type="InterPro" id="IPR008132">
    <property type="entry name" value="5HT3_rcpt"/>
</dbReference>
<name>A0ABS2Y800_POLSP</name>
<dbReference type="InterPro" id="IPR006202">
    <property type="entry name" value="Neur_chan_lig-bd"/>
</dbReference>
<comment type="catalytic activity">
    <reaction evidence="16">
        <text>K(+)(in) = K(+)(out)</text>
        <dbReference type="Rhea" id="RHEA:29463"/>
        <dbReference type="ChEBI" id="CHEBI:29103"/>
    </reaction>
</comment>
<evidence type="ECO:0000256" key="17">
    <source>
        <dbReference type="ARBA" id="ARBA00036239"/>
    </source>
</evidence>
<dbReference type="Pfam" id="PF02931">
    <property type="entry name" value="Neur_chan_LBD"/>
    <property type="match status" value="2"/>
</dbReference>
<dbReference type="PRINTS" id="PR01708">
    <property type="entry name" value="5HT3RECEPTOR"/>
</dbReference>
<evidence type="ECO:0000256" key="8">
    <source>
        <dbReference type="ARBA" id="ARBA00023136"/>
    </source>
</evidence>
<evidence type="ECO:0000313" key="23">
    <source>
        <dbReference type="EMBL" id="MBN3282558.1"/>
    </source>
</evidence>
<dbReference type="CDD" id="cd19063">
    <property type="entry name" value="LGIC_TM_5-HT3"/>
    <property type="match status" value="1"/>
</dbReference>
<evidence type="ECO:0000256" key="18">
    <source>
        <dbReference type="ARBA" id="ARBA00036634"/>
    </source>
</evidence>
<organism evidence="23 24">
    <name type="scientific">Polyodon spathula</name>
    <name type="common">North American paddlefish</name>
    <name type="synonym">Squalus spathula</name>
    <dbReference type="NCBI Taxonomy" id="7913"/>
    <lineage>
        <taxon>Eukaryota</taxon>
        <taxon>Metazoa</taxon>
        <taxon>Chordata</taxon>
        <taxon>Craniata</taxon>
        <taxon>Vertebrata</taxon>
        <taxon>Euteleostomi</taxon>
        <taxon>Actinopterygii</taxon>
        <taxon>Chondrostei</taxon>
        <taxon>Acipenseriformes</taxon>
        <taxon>Polyodontidae</taxon>
        <taxon>Polyodon</taxon>
    </lineage>
</organism>
<evidence type="ECO:0000256" key="9">
    <source>
        <dbReference type="ARBA" id="ARBA00023157"/>
    </source>
</evidence>
<gene>
    <name evidence="23" type="primary">Htr3a_1</name>
    <name evidence="23" type="ORF">GTO93_0017998</name>
</gene>
<keyword evidence="2" id="KW-1003">Cell membrane</keyword>
<evidence type="ECO:0000256" key="2">
    <source>
        <dbReference type="ARBA" id="ARBA00022475"/>
    </source>
</evidence>
<protein>
    <submittedName>
        <fullName evidence="23">5HT3A protein</fullName>
    </submittedName>
</protein>
<keyword evidence="14 20" id="KW-0407">Ion channel</keyword>
<evidence type="ECO:0000256" key="10">
    <source>
        <dbReference type="ARBA" id="ARBA00023170"/>
    </source>
</evidence>
<evidence type="ECO:0000256" key="7">
    <source>
        <dbReference type="ARBA" id="ARBA00023065"/>
    </source>
</evidence>
<dbReference type="InterPro" id="IPR006201">
    <property type="entry name" value="Neur_channel"/>
</dbReference>
<keyword evidence="12" id="KW-0628">Postsynaptic cell membrane</keyword>
<evidence type="ECO:0000256" key="20">
    <source>
        <dbReference type="RuleBase" id="RU000687"/>
    </source>
</evidence>
<dbReference type="InterPro" id="IPR008133">
    <property type="entry name" value="5HT3_rcpt_A"/>
</dbReference>
<keyword evidence="8 20" id="KW-0472">Membrane</keyword>
<keyword evidence="10" id="KW-0675">Receptor</keyword>
<evidence type="ECO:0000259" key="22">
    <source>
        <dbReference type="Pfam" id="PF02932"/>
    </source>
</evidence>
<evidence type="ECO:0000313" key="24">
    <source>
        <dbReference type="Proteomes" id="UP001166093"/>
    </source>
</evidence>
<evidence type="ECO:0000256" key="6">
    <source>
        <dbReference type="ARBA" id="ARBA00023018"/>
    </source>
</evidence>
<evidence type="ECO:0000256" key="15">
    <source>
        <dbReference type="ARBA" id="ARBA00034104"/>
    </source>
</evidence>
<keyword evidence="13" id="KW-1071">Ligand-gated ion channel</keyword>
<evidence type="ECO:0000256" key="16">
    <source>
        <dbReference type="ARBA" id="ARBA00034430"/>
    </source>
</evidence>
<dbReference type="PROSITE" id="PS00236">
    <property type="entry name" value="NEUROTR_ION_CHANNEL"/>
    <property type="match status" value="2"/>
</dbReference>
<dbReference type="SUPFAM" id="SSF63712">
    <property type="entry name" value="Nicotinic receptor ligand binding domain-like"/>
    <property type="match status" value="2"/>
</dbReference>
<evidence type="ECO:0000256" key="12">
    <source>
        <dbReference type="ARBA" id="ARBA00023257"/>
    </source>
</evidence>
<feature type="transmembrane region" description="Helical" evidence="20">
    <location>
        <begin position="543"/>
        <end position="564"/>
    </location>
</feature>
<dbReference type="Pfam" id="PF02932">
    <property type="entry name" value="Neur_chan_memb"/>
    <property type="match status" value="2"/>
</dbReference>
<dbReference type="InterPro" id="IPR038050">
    <property type="entry name" value="Neuro_actylchol_rec"/>
</dbReference>
<keyword evidence="4" id="KW-0732">Signal</keyword>
<comment type="function">
    <text evidence="19">Forms serotonin (5-hydroxytryptamine/5-HT3)-activated cation-selective channel complexes, which when activated cause fast, depolarizing responses in neurons.</text>
</comment>
<comment type="similarity">
    <text evidence="20">Belongs to the ligand-gated ion channel (TC 1.A.9) family.</text>
</comment>
<feature type="transmembrane region" description="Helical" evidence="20">
    <location>
        <begin position="508"/>
        <end position="531"/>
    </location>
</feature>
<comment type="subcellular location">
    <subcellularLocation>
        <location evidence="15">Postsynaptic cell membrane</location>
        <topology evidence="15">Multi-pass membrane protein</topology>
    </subcellularLocation>
</comment>
<dbReference type="PANTHER" id="PTHR18945">
    <property type="entry name" value="NEUROTRANSMITTER GATED ION CHANNEL"/>
    <property type="match status" value="1"/>
</dbReference>
<proteinExistence type="inferred from homology"/>
<feature type="non-terminal residue" evidence="23">
    <location>
        <position position="1"/>
    </location>
</feature>
<dbReference type="PRINTS" id="PR01709">
    <property type="entry name" value="5HT3ARECEPTR"/>
</dbReference>
<keyword evidence="1 20" id="KW-0813">Transport</keyword>
<evidence type="ECO:0000256" key="1">
    <source>
        <dbReference type="ARBA" id="ARBA00022448"/>
    </source>
</evidence>
<sequence length="743" mass="86053">MSLDMKPKKSALHQLTKSLLRNYRKGVRPVRNWTQSTMVYIDFITQSILEVDGQNQKVTLSVWYRQIWNDEFLVWDPAEFDGINEISLSFDAIWVPDIIISEFVDVGSSPDMPYVYVNSSGTIKNYKPIQVVSACSLEIYAFPFDRQNCTLTFRSWLHTVNEVNLALWRSLEDVANDKSAFMNEGEWELITVPSRYEQLHIDTRDYAQIQFNVVIRRRPLLYVVSLLIPSLFLMIVDVMSFYLPPNSGTRITFKTSILLGYTLFRVNISNELPATAIKTPLIATRRFTSNPSRFANSTLVRLADYLLTGYKRGVRPVRDWRTPTTVSIDLMVYAILSVDEKNQVLTTYIWYRQQWKDEFLVWDPKEFDDVKQTSILTSNLWVPDILINEFVDVGKSPDIPYVYVGNDGEVRNYKPIQVVTACSLDIYNFPFDVQTCPLTFMSWLHTIKDINISLLRSPEEVMFDKSVFMNQGEWELLHVLSAYSDFSIDGNDHYAEMKFSVVIRRRPLFYTVSLLLPSIFLMVMDIVGFFLPPDSGERVSFKITLLLGYSVFLIIVSDTLPATAIGTPLIGVYFVVCMALLVISLTETILIVRLVHKQDLQPRVPEWVKYLVLERATALFCIRNKHKFGPLHPKEVDVTQYKENNINSAKLNFFCCENPKHREKPMGMALPLRENTPVVDSILHEISSIRQYLEKRDEYREIAKEWLQVGYVLDVLLFRVYLVAVLAYSITLGTLWSVWQYAE</sequence>
<evidence type="ECO:0000256" key="4">
    <source>
        <dbReference type="ARBA" id="ARBA00022729"/>
    </source>
</evidence>
<feature type="transmembrane region" description="Helical" evidence="20">
    <location>
        <begin position="220"/>
        <end position="243"/>
    </location>
</feature>
<feature type="domain" description="Neurotransmitter-gated ion-channel transmembrane" evidence="22">
    <location>
        <begin position="226"/>
        <end position="283"/>
    </location>
</feature>
<keyword evidence="3 20" id="KW-0812">Transmembrane</keyword>
<keyword evidence="9" id="KW-1015">Disulfide bond</keyword>
<dbReference type="InterPro" id="IPR036734">
    <property type="entry name" value="Neur_chan_lig-bd_sf"/>
</dbReference>
<comment type="caution">
    <text evidence="23">The sequence shown here is derived from an EMBL/GenBank/DDBJ whole genome shotgun (WGS) entry which is preliminary data.</text>
</comment>
<evidence type="ECO:0000256" key="13">
    <source>
        <dbReference type="ARBA" id="ARBA00023286"/>
    </source>
</evidence>
<keyword evidence="5 20" id="KW-1133">Transmembrane helix</keyword>
<dbReference type="EMBL" id="JAAWVQ010118906">
    <property type="protein sequence ID" value="MBN3282558.1"/>
    <property type="molecule type" value="Genomic_DNA"/>
</dbReference>
<evidence type="ECO:0000256" key="14">
    <source>
        <dbReference type="ARBA" id="ARBA00023303"/>
    </source>
</evidence>
<dbReference type="Gene3D" id="2.70.170.10">
    <property type="entry name" value="Neurotransmitter-gated ion-channel ligand-binding domain"/>
    <property type="match status" value="2"/>
</dbReference>
<reference evidence="23" key="1">
    <citation type="journal article" date="2021" name="Cell">
        <title>Tracing the genetic footprints of vertebrate landing in non-teleost ray-finned fishes.</title>
        <authorList>
            <person name="Bi X."/>
            <person name="Wang K."/>
            <person name="Yang L."/>
            <person name="Pan H."/>
            <person name="Jiang H."/>
            <person name="Wei Q."/>
            <person name="Fang M."/>
            <person name="Yu H."/>
            <person name="Zhu C."/>
            <person name="Cai Y."/>
            <person name="He Y."/>
            <person name="Gan X."/>
            <person name="Zeng H."/>
            <person name="Yu D."/>
            <person name="Zhu Y."/>
            <person name="Jiang H."/>
            <person name="Qiu Q."/>
            <person name="Yang H."/>
            <person name="Zhang Y.E."/>
            <person name="Wang W."/>
            <person name="Zhu M."/>
            <person name="He S."/>
            <person name="Zhang G."/>
        </authorList>
    </citation>
    <scope>NUCLEOTIDE SEQUENCE</scope>
    <source>
        <strain evidence="23">Pddl_001</strain>
    </source>
</reference>
<comment type="catalytic activity">
    <reaction evidence="18">
        <text>Ca(2+)(in) = Ca(2+)(out)</text>
        <dbReference type="Rhea" id="RHEA:29671"/>
        <dbReference type="ChEBI" id="CHEBI:29108"/>
    </reaction>
</comment>
<evidence type="ECO:0000256" key="5">
    <source>
        <dbReference type="ARBA" id="ARBA00022989"/>
    </source>
</evidence>
<feature type="transmembrane region" description="Helical" evidence="20">
    <location>
        <begin position="570"/>
        <end position="595"/>
    </location>
</feature>
<evidence type="ECO:0000256" key="3">
    <source>
        <dbReference type="ARBA" id="ARBA00022692"/>
    </source>
</evidence>
<dbReference type="InterPro" id="IPR006029">
    <property type="entry name" value="Neurotrans-gated_channel_TM"/>
</dbReference>